<accession>A0A853F4C0</accession>
<gene>
    <name evidence="1" type="ORF">H0A76_08125</name>
</gene>
<dbReference type="AlphaFoldDB" id="A0A853F4C0"/>
<evidence type="ECO:0000313" key="2">
    <source>
        <dbReference type="Proteomes" id="UP000568751"/>
    </source>
</evidence>
<dbReference type="RefSeq" id="WP_369176963.1">
    <property type="nucleotide sequence ID" value="NZ_OZ156463.1"/>
</dbReference>
<organism evidence="1 2">
    <name type="scientific">Candidatus Thiodubiliella endoseptemdiera</name>
    <dbReference type="NCBI Taxonomy" id="2738886"/>
    <lineage>
        <taxon>Bacteria</taxon>
        <taxon>Pseudomonadati</taxon>
        <taxon>Pseudomonadota</taxon>
        <taxon>Gammaproteobacteria</taxon>
        <taxon>Candidatus Pseudothioglobaceae</taxon>
        <taxon>Candidatus Thiodubiliella</taxon>
    </lineage>
</organism>
<dbReference type="EMBL" id="JACCHT010000002">
    <property type="protein sequence ID" value="NYT27851.1"/>
    <property type="molecule type" value="Genomic_DNA"/>
</dbReference>
<reference evidence="1 2" key="1">
    <citation type="submission" date="2020-05" db="EMBL/GenBank/DDBJ databases">
        <title>Horizontal transmission and recombination maintain forever young bacterial symbiont genomes.</title>
        <authorList>
            <person name="Russell S.L."/>
            <person name="Pepper-Tunick E."/>
            <person name="Svedberg J."/>
            <person name="Byrne A."/>
            <person name="Ruelas Castillo J."/>
            <person name="Vollmers C."/>
            <person name="Beinart R.A."/>
            <person name="Corbett-Detig R."/>
        </authorList>
    </citation>
    <scope>NUCLEOTIDE SEQUENCE [LARGE SCALE GENOMIC DNA]</scope>
    <source>
        <strain evidence="1">455</strain>
    </source>
</reference>
<protein>
    <recommendedName>
        <fullName evidence="3">Lipoprotein</fullName>
    </recommendedName>
</protein>
<proteinExistence type="predicted"/>
<name>A0A853F4C0_9GAMM</name>
<dbReference type="Proteomes" id="UP000568751">
    <property type="component" value="Unassembled WGS sequence"/>
</dbReference>
<comment type="caution">
    <text evidence="1">The sequence shown here is derived from an EMBL/GenBank/DDBJ whole genome shotgun (WGS) entry which is preliminary data.</text>
</comment>
<evidence type="ECO:0000313" key="1">
    <source>
        <dbReference type="EMBL" id="NYT27851.1"/>
    </source>
</evidence>
<dbReference type="PROSITE" id="PS51257">
    <property type="entry name" value="PROKAR_LIPOPROTEIN"/>
    <property type="match status" value="1"/>
</dbReference>
<evidence type="ECO:0008006" key="3">
    <source>
        <dbReference type="Google" id="ProtNLM"/>
    </source>
</evidence>
<sequence length="254" mass="28735">MKNINIKTTLFTISMLSTFFLQGCGGAYNVKDISKYDSAIKLAEVGTMELSSKGDNTFFKRPNKLETHGNINRFSTAFFSTKGVYAVYDSFESYCLGINGLYETHYSNRLCLNKKNKNEGYFYLDIITIQHIGSIPKVRIIVSEPINKKPSTSILEIAKNNAVAQSYERAKRAKEKNMLLDKEKLEAKKDLASSTHGRVIKIGTKICNVFNDAQKGFTEKFANNKIQIRLLENGKIIWDDTFSWYACKGKNLGI</sequence>